<dbReference type="Proteomes" id="UP000887565">
    <property type="component" value="Unplaced"/>
</dbReference>
<keyword evidence="1" id="KW-1185">Reference proteome</keyword>
<proteinExistence type="predicted"/>
<reference evidence="2" key="1">
    <citation type="submission" date="2022-11" db="UniProtKB">
        <authorList>
            <consortium name="WormBaseParasite"/>
        </authorList>
    </citation>
    <scope>IDENTIFICATION</scope>
</reference>
<sequence>MECSDFMESALMNVRQHFSIKFYSTENSLEFQGVTDIGVANQMTDDEIEFLNVDMAMSIRNLHDF</sequence>
<evidence type="ECO:0000313" key="2">
    <source>
        <dbReference type="WBParaSite" id="nRc.2.0.1.t04185-RA"/>
    </source>
</evidence>
<accession>A0A915HRX9</accession>
<protein>
    <submittedName>
        <fullName evidence="2">Uncharacterized protein</fullName>
    </submittedName>
</protein>
<name>A0A915HRX9_ROMCU</name>
<dbReference type="AlphaFoldDB" id="A0A915HRX9"/>
<dbReference type="WBParaSite" id="nRc.2.0.1.t04185-RA">
    <property type="protein sequence ID" value="nRc.2.0.1.t04185-RA"/>
    <property type="gene ID" value="nRc.2.0.1.g04185"/>
</dbReference>
<organism evidence="1 2">
    <name type="scientific">Romanomermis culicivorax</name>
    <name type="common">Nematode worm</name>
    <dbReference type="NCBI Taxonomy" id="13658"/>
    <lineage>
        <taxon>Eukaryota</taxon>
        <taxon>Metazoa</taxon>
        <taxon>Ecdysozoa</taxon>
        <taxon>Nematoda</taxon>
        <taxon>Enoplea</taxon>
        <taxon>Dorylaimia</taxon>
        <taxon>Mermithida</taxon>
        <taxon>Mermithoidea</taxon>
        <taxon>Mermithidae</taxon>
        <taxon>Romanomermis</taxon>
    </lineage>
</organism>
<evidence type="ECO:0000313" key="1">
    <source>
        <dbReference type="Proteomes" id="UP000887565"/>
    </source>
</evidence>